<feature type="transmembrane region" description="Helical" evidence="6">
    <location>
        <begin position="70"/>
        <end position="92"/>
    </location>
</feature>
<evidence type="ECO:0000256" key="6">
    <source>
        <dbReference type="SAM" id="Phobius"/>
    </source>
</evidence>
<keyword evidence="8" id="KW-1185">Reference proteome</keyword>
<feature type="compositionally biased region" description="Low complexity" evidence="5">
    <location>
        <begin position="301"/>
        <end position="310"/>
    </location>
</feature>
<evidence type="ECO:0000256" key="1">
    <source>
        <dbReference type="ARBA" id="ARBA00004141"/>
    </source>
</evidence>
<dbReference type="Gene3D" id="1.20.140.150">
    <property type="match status" value="1"/>
</dbReference>
<accession>A0AAV2H1G7</accession>
<dbReference type="GO" id="GO:0016020">
    <property type="term" value="C:membrane"/>
    <property type="evidence" value="ECO:0007669"/>
    <property type="project" value="UniProtKB-SubCell"/>
</dbReference>
<dbReference type="EMBL" id="CAXITT010000018">
    <property type="protein sequence ID" value="CAL1527469.1"/>
    <property type="molecule type" value="Genomic_DNA"/>
</dbReference>
<dbReference type="InterPro" id="IPR004031">
    <property type="entry name" value="PMP22/EMP/MP20/Claudin"/>
</dbReference>
<evidence type="ECO:0000313" key="7">
    <source>
        <dbReference type="EMBL" id="CAL1527469.1"/>
    </source>
</evidence>
<organism evidence="7 8">
    <name type="scientific">Lymnaea stagnalis</name>
    <name type="common">Great pond snail</name>
    <name type="synonym">Helix stagnalis</name>
    <dbReference type="NCBI Taxonomy" id="6523"/>
    <lineage>
        <taxon>Eukaryota</taxon>
        <taxon>Metazoa</taxon>
        <taxon>Spiralia</taxon>
        <taxon>Lophotrochozoa</taxon>
        <taxon>Mollusca</taxon>
        <taxon>Gastropoda</taxon>
        <taxon>Heterobranchia</taxon>
        <taxon>Euthyneura</taxon>
        <taxon>Panpulmonata</taxon>
        <taxon>Hygrophila</taxon>
        <taxon>Lymnaeoidea</taxon>
        <taxon>Lymnaeidae</taxon>
        <taxon>Lymnaea</taxon>
    </lineage>
</organism>
<sequence>MTTSEEKWMWVLRSGIGVTLLAGLLFFIGFATNYWSNKSNINFGLWEICSGPTCTALSSDMPDYHKATQALQIIAIVLYVLSPIIQFFVYCGVKEKSSGVKSRIFDIGFSIGVLFHFISVLIFGLKLPDSGFLSWSFNMSAASTALAALGIFLVILSRKPALRNFGFFSDKERAKRNGRVGSVQNSSTSGSRSQTPQQNLTSRSQNVFGPSERTAAQHRLNPSARPFATGTSAVAMSYPPSGQSQATLYPPPGPPQAAAYPYDLRHPPFYQQDYHPQAGPSTALGPIRGSGPSAPPPESPPSYEESIYNR</sequence>
<comment type="caution">
    <text evidence="7">The sequence shown here is derived from an EMBL/GenBank/DDBJ whole genome shotgun (WGS) entry which is preliminary data.</text>
</comment>
<gene>
    <name evidence="7" type="ORF">GSLYS_00001646001</name>
</gene>
<dbReference type="PANTHER" id="PTHR21284:SF12">
    <property type="entry name" value="EG:80H7.2 PROTEIN"/>
    <property type="match status" value="1"/>
</dbReference>
<evidence type="ECO:0000256" key="3">
    <source>
        <dbReference type="ARBA" id="ARBA00022989"/>
    </source>
</evidence>
<feature type="transmembrane region" description="Helical" evidence="6">
    <location>
        <begin position="137"/>
        <end position="156"/>
    </location>
</feature>
<feature type="region of interest" description="Disordered" evidence="5">
    <location>
        <begin position="176"/>
        <end position="310"/>
    </location>
</feature>
<dbReference type="Pfam" id="PF00822">
    <property type="entry name" value="PMP22_Claudin"/>
    <property type="match status" value="1"/>
</dbReference>
<feature type="transmembrane region" description="Helical" evidence="6">
    <location>
        <begin position="12"/>
        <end position="35"/>
    </location>
</feature>
<comment type="subcellular location">
    <subcellularLocation>
        <location evidence="1">Membrane</location>
        <topology evidence="1">Multi-pass membrane protein</topology>
    </subcellularLocation>
</comment>
<evidence type="ECO:0000256" key="2">
    <source>
        <dbReference type="ARBA" id="ARBA00022692"/>
    </source>
</evidence>
<keyword evidence="4 6" id="KW-0472">Membrane</keyword>
<dbReference type="PANTHER" id="PTHR21284">
    <property type="entry name" value="EG:80H7.2 PROTEIN"/>
    <property type="match status" value="1"/>
</dbReference>
<reference evidence="7 8" key="1">
    <citation type="submission" date="2024-04" db="EMBL/GenBank/DDBJ databases">
        <authorList>
            <consortium name="Genoscope - CEA"/>
            <person name="William W."/>
        </authorList>
    </citation>
    <scope>NUCLEOTIDE SEQUENCE [LARGE SCALE GENOMIC DNA]</scope>
</reference>
<dbReference type="AlphaFoldDB" id="A0AAV2H1G7"/>
<keyword evidence="3 6" id="KW-1133">Transmembrane helix</keyword>
<name>A0AAV2H1G7_LYMST</name>
<keyword evidence="2 6" id="KW-0812">Transmembrane</keyword>
<evidence type="ECO:0000256" key="4">
    <source>
        <dbReference type="ARBA" id="ARBA00023136"/>
    </source>
</evidence>
<protein>
    <submittedName>
        <fullName evidence="7">Uncharacterized protein</fullName>
    </submittedName>
</protein>
<feature type="transmembrane region" description="Helical" evidence="6">
    <location>
        <begin position="104"/>
        <end position="125"/>
    </location>
</feature>
<dbReference type="Proteomes" id="UP001497497">
    <property type="component" value="Unassembled WGS sequence"/>
</dbReference>
<proteinExistence type="predicted"/>
<evidence type="ECO:0000256" key="5">
    <source>
        <dbReference type="SAM" id="MobiDB-lite"/>
    </source>
</evidence>
<feature type="compositionally biased region" description="Polar residues" evidence="5">
    <location>
        <begin position="229"/>
        <end position="247"/>
    </location>
</feature>
<evidence type="ECO:0000313" key="8">
    <source>
        <dbReference type="Proteomes" id="UP001497497"/>
    </source>
</evidence>
<feature type="compositionally biased region" description="Polar residues" evidence="5">
    <location>
        <begin position="182"/>
        <end position="208"/>
    </location>
</feature>